<dbReference type="PANTHER" id="PTHR42939">
    <property type="entry name" value="ABC TRANSPORTER ATP-BINDING PROTEIN ALBC-RELATED"/>
    <property type="match status" value="1"/>
</dbReference>
<dbReference type="EMBL" id="CDGG01000001">
    <property type="protein sequence ID" value="CEI84079.1"/>
    <property type="molecule type" value="Genomic_DNA"/>
</dbReference>
<evidence type="ECO:0000256" key="1">
    <source>
        <dbReference type="ARBA" id="ARBA00022448"/>
    </source>
</evidence>
<dbReference type="Gene3D" id="3.40.50.300">
    <property type="entry name" value="P-loop containing nucleotide triphosphate hydrolases"/>
    <property type="match status" value="1"/>
</dbReference>
<name>A0A0A1MWX4_9BACI</name>
<dbReference type="Proteomes" id="UP000040453">
    <property type="component" value="Unassembled WGS sequence"/>
</dbReference>
<gene>
    <name evidence="5" type="primary">ecsA_5</name>
    <name evidence="5" type="ORF">BN997_04013</name>
</gene>
<dbReference type="InterPro" id="IPR027417">
    <property type="entry name" value="P-loop_NTPase"/>
</dbReference>
<sequence length="241" mass="27204">MIEISRINKSFDGHHHIIQDLSLTIPDGKIVGFLGPNGAGKSTTINMMTGILPIDKGTITLNGIDIDKEPLKAKEIFGFVPDRSDIFLRLKGLEYLNFIADIYQVPEDVRQEKIAYYTKQFSIDHALGNYIQSYSHGMRQKIMVTSVLLHDPDIWILDEPLTGLDPKSSYALKQMMREHADKGNTVFFSSHGLEVVEQLCDEVAIINHGELLFYGTIDELQAEYQTDQSLENVFLELTNDA</sequence>
<keyword evidence="2" id="KW-0547">Nucleotide-binding</keyword>
<dbReference type="Pfam" id="PF00005">
    <property type="entry name" value="ABC_tran"/>
    <property type="match status" value="1"/>
</dbReference>
<feature type="domain" description="ABC transporter" evidence="4">
    <location>
        <begin position="2"/>
        <end position="233"/>
    </location>
</feature>
<dbReference type="OrthoDB" id="9804819at2"/>
<dbReference type="CDD" id="cd03230">
    <property type="entry name" value="ABC_DR_subfamily_A"/>
    <property type="match status" value="1"/>
</dbReference>
<dbReference type="SUPFAM" id="SSF52540">
    <property type="entry name" value="P-loop containing nucleoside triphosphate hydrolases"/>
    <property type="match status" value="1"/>
</dbReference>
<keyword evidence="3 5" id="KW-0067">ATP-binding</keyword>
<dbReference type="GO" id="GO:0016887">
    <property type="term" value="F:ATP hydrolysis activity"/>
    <property type="evidence" value="ECO:0007669"/>
    <property type="project" value="InterPro"/>
</dbReference>
<accession>A0A0A1MWX4</accession>
<keyword evidence="6" id="KW-1185">Reference proteome</keyword>
<protein>
    <submittedName>
        <fullName evidence="5">ABC-type transporter ATP-binding protein EcsA</fullName>
    </submittedName>
</protein>
<dbReference type="InterPro" id="IPR051782">
    <property type="entry name" value="ABC_Transporter_VariousFunc"/>
</dbReference>
<dbReference type="InterPro" id="IPR003439">
    <property type="entry name" value="ABC_transporter-like_ATP-bd"/>
</dbReference>
<evidence type="ECO:0000313" key="5">
    <source>
        <dbReference type="EMBL" id="CEI84079.1"/>
    </source>
</evidence>
<dbReference type="RefSeq" id="WP_042534678.1">
    <property type="nucleotide sequence ID" value="NZ_CAXOIH010000001.1"/>
</dbReference>
<evidence type="ECO:0000259" key="4">
    <source>
        <dbReference type="PROSITE" id="PS50893"/>
    </source>
</evidence>
<dbReference type="STRING" id="545501.BN997_04013"/>
<dbReference type="SMART" id="SM00382">
    <property type="entry name" value="AAA"/>
    <property type="match status" value="1"/>
</dbReference>
<evidence type="ECO:0000313" key="6">
    <source>
        <dbReference type="Proteomes" id="UP000040453"/>
    </source>
</evidence>
<reference evidence="5 6" key="1">
    <citation type="submission" date="2014-11" db="EMBL/GenBank/DDBJ databases">
        <authorList>
            <person name="Urmite Genomes Urmite Genomes"/>
        </authorList>
    </citation>
    <scope>NUCLEOTIDE SEQUENCE [LARGE SCALE GENOMIC DNA]</scope>
    <source>
        <strain evidence="5 6">Oc5</strain>
    </source>
</reference>
<proteinExistence type="predicted"/>
<dbReference type="PANTHER" id="PTHR42939:SF1">
    <property type="entry name" value="ABC TRANSPORTER ATP-BINDING PROTEIN ALBC-RELATED"/>
    <property type="match status" value="1"/>
</dbReference>
<evidence type="ECO:0000256" key="3">
    <source>
        <dbReference type="ARBA" id="ARBA00022840"/>
    </source>
</evidence>
<dbReference type="GO" id="GO:0005524">
    <property type="term" value="F:ATP binding"/>
    <property type="evidence" value="ECO:0007669"/>
    <property type="project" value="UniProtKB-KW"/>
</dbReference>
<keyword evidence="1" id="KW-0813">Transport</keyword>
<evidence type="ECO:0000256" key="2">
    <source>
        <dbReference type="ARBA" id="ARBA00022741"/>
    </source>
</evidence>
<organism evidence="5 6">
    <name type="scientific">Oceanobacillus oncorhynchi</name>
    <dbReference type="NCBI Taxonomy" id="545501"/>
    <lineage>
        <taxon>Bacteria</taxon>
        <taxon>Bacillati</taxon>
        <taxon>Bacillota</taxon>
        <taxon>Bacilli</taxon>
        <taxon>Bacillales</taxon>
        <taxon>Bacillaceae</taxon>
        <taxon>Oceanobacillus</taxon>
    </lineage>
</organism>
<dbReference type="InterPro" id="IPR003593">
    <property type="entry name" value="AAA+_ATPase"/>
</dbReference>
<dbReference type="AlphaFoldDB" id="A0A0A1MWX4"/>
<dbReference type="PROSITE" id="PS50893">
    <property type="entry name" value="ABC_TRANSPORTER_2"/>
    <property type="match status" value="1"/>
</dbReference>